<dbReference type="CDD" id="cd05403">
    <property type="entry name" value="NT_KNTase_like"/>
    <property type="match status" value="1"/>
</dbReference>
<protein>
    <recommendedName>
        <fullName evidence="10">Polymerase nucleotidyl transferase domain-containing protein</fullName>
    </recommendedName>
</protein>
<dbReference type="EMBL" id="CP035807">
    <property type="protein sequence ID" value="QEN06327.1"/>
    <property type="molecule type" value="Genomic_DNA"/>
</dbReference>
<dbReference type="Proteomes" id="UP000323824">
    <property type="component" value="Chromosome"/>
</dbReference>
<evidence type="ECO:0000256" key="3">
    <source>
        <dbReference type="ARBA" id="ARBA00022679"/>
    </source>
</evidence>
<dbReference type="GO" id="GO:0005524">
    <property type="term" value="F:ATP binding"/>
    <property type="evidence" value="ECO:0007669"/>
    <property type="project" value="UniProtKB-KW"/>
</dbReference>
<evidence type="ECO:0000256" key="5">
    <source>
        <dbReference type="ARBA" id="ARBA00022723"/>
    </source>
</evidence>
<dbReference type="SUPFAM" id="SSF81301">
    <property type="entry name" value="Nucleotidyltransferase"/>
    <property type="match status" value="1"/>
</dbReference>
<keyword evidence="4" id="KW-0548">Nucleotidyltransferase</keyword>
<comment type="cofactor">
    <cofactor evidence="1">
        <name>Mg(2+)</name>
        <dbReference type="ChEBI" id="CHEBI:18420"/>
    </cofactor>
</comment>
<keyword evidence="12" id="KW-1185">Reference proteome</keyword>
<comment type="similarity">
    <text evidence="9">Belongs to the MntA antitoxin family.</text>
</comment>
<name>A0A5C1QFY0_9SPIO</name>
<dbReference type="InterPro" id="IPR043519">
    <property type="entry name" value="NT_sf"/>
</dbReference>
<keyword evidence="8" id="KW-0460">Magnesium</keyword>
<dbReference type="InterPro" id="IPR052038">
    <property type="entry name" value="Type-VII_TA_antitoxin"/>
</dbReference>
<gene>
    <name evidence="11" type="ORF">EW093_01400</name>
</gene>
<dbReference type="GO" id="GO:0016779">
    <property type="term" value="F:nucleotidyltransferase activity"/>
    <property type="evidence" value="ECO:0007669"/>
    <property type="project" value="UniProtKB-KW"/>
</dbReference>
<dbReference type="PANTHER" id="PTHR33571">
    <property type="entry name" value="SSL8005 PROTEIN"/>
    <property type="match status" value="1"/>
</dbReference>
<evidence type="ECO:0000256" key="8">
    <source>
        <dbReference type="ARBA" id="ARBA00022842"/>
    </source>
</evidence>
<keyword evidence="7" id="KW-0067">ATP-binding</keyword>
<dbReference type="OrthoDB" id="90159at2"/>
<evidence type="ECO:0000256" key="6">
    <source>
        <dbReference type="ARBA" id="ARBA00022741"/>
    </source>
</evidence>
<dbReference type="PANTHER" id="PTHR33571:SF19">
    <property type="entry name" value="PROTEIN ADENYLYLTRANSFERASE MJ0128-RELATED"/>
    <property type="match status" value="1"/>
</dbReference>
<accession>A0A5C1QFY0</accession>
<evidence type="ECO:0000256" key="1">
    <source>
        <dbReference type="ARBA" id="ARBA00001946"/>
    </source>
</evidence>
<dbReference type="RefSeq" id="WP_149569554.1">
    <property type="nucleotide sequence ID" value="NZ_CP035807.1"/>
</dbReference>
<evidence type="ECO:0000313" key="11">
    <source>
        <dbReference type="EMBL" id="QEN06327.1"/>
    </source>
</evidence>
<keyword evidence="5" id="KW-0479">Metal-binding</keyword>
<evidence type="ECO:0000256" key="4">
    <source>
        <dbReference type="ARBA" id="ARBA00022695"/>
    </source>
</evidence>
<dbReference type="AlphaFoldDB" id="A0A5C1QFY0"/>
<evidence type="ECO:0000256" key="7">
    <source>
        <dbReference type="ARBA" id="ARBA00022840"/>
    </source>
</evidence>
<reference evidence="11 12" key="1">
    <citation type="submission" date="2019-02" db="EMBL/GenBank/DDBJ databases">
        <authorList>
            <person name="Fomenkov A."/>
            <person name="Dubinina G."/>
            <person name="Grabovich M."/>
            <person name="Vincze T."/>
            <person name="Roberts R.J."/>
        </authorList>
    </citation>
    <scope>NUCLEOTIDE SEQUENCE [LARGE SCALE GENOMIC DNA]</scope>
    <source>
        <strain evidence="11 12">P</strain>
    </source>
</reference>
<keyword evidence="6" id="KW-0547">Nucleotide-binding</keyword>
<keyword evidence="2" id="KW-1277">Toxin-antitoxin system</keyword>
<reference evidence="11 12" key="2">
    <citation type="submission" date="2019-09" db="EMBL/GenBank/DDBJ databases">
        <title>Complete Genome Sequence and Methylome Analysis of free living Spirochaetas.</title>
        <authorList>
            <person name="Leshcheva N."/>
            <person name="Mikheeva N."/>
        </authorList>
    </citation>
    <scope>NUCLEOTIDE SEQUENCE [LARGE SCALE GENOMIC DNA]</scope>
    <source>
        <strain evidence="11 12">P</strain>
    </source>
</reference>
<dbReference type="GO" id="GO:0046872">
    <property type="term" value="F:metal ion binding"/>
    <property type="evidence" value="ECO:0007669"/>
    <property type="project" value="UniProtKB-KW"/>
</dbReference>
<evidence type="ECO:0000256" key="2">
    <source>
        <dbReference type="ARBA" id="ARBA00022649"/>
    </source>
</evidence>
<dbReference type="Pfam" id="PF01909">
    <property type="entry name" value="NTP_transf_2"/>
    <property type="match status" value="1"/>
</dbReference>
<sequence>MSEIGIFGSYVRGEQNINSDVDILIDLSRPSQLDLFDLITLEQELSEDFDTKVDLVLKSTLKPIISEVQYL</sequence>
<evidence type="ECO:0000313" key="12">
    <source>
        <dbReference type="Proteomes" id="UP000323824"/>
    </source>
</evidence>
<feature type="domain" description="Polymerase nucleotidyl transferase" evidence="10">
    <location>
        <begin position="3"/>
        <end position="62"/>
    </location>
</feature>
<dbReference type="InterPro" id="IPR002934">
    <property type="entry name" value="Polymerase_NTP_transf_dom"/>
</dbReference>
<keyword evidence="3" id="KW-0808">Transferase</keyword>
<evidence type="ECO:0000259" key="10">
    <source>
        <dbReference type="Pfam" id="PF01909"/>
    </source>
</evidence>
<dbReference type="KEGG" id="sper:EW093_01400"/>
<dbReference type="Gene3D" id="3.30.460.10">
    <property type="entry name" value="Beta Polymerase, domain 2"/>
    <property type="match status" value="1"/>
</dbReference>
<proteinExistence type="inferred from homology"/>
<evidence type="ECO:0000256" key="9">
    <source>
        <dbReference type="ARBA" id="ARBA00038276"/>
    </source>
</evidence>
<organism evidence="11 12">
    <name type="scientific">Thiospirochaeta perfilievii</name>
    <dbReference type="NCBI Taxonomy" id="252967"/>
    <lineage>
        <taxon>Bacteria</taxon>
        <taxon>Pseudomonadati</taxon>
        <taxon>Spirochaetota</taxon>
        <taxon>Spirochaetia</taxon>
        <taxon>Spirochaetales</taxon>
        <taxon>Spirochaetaceae</taxon>
        <taxon>Thiospirochaeta</taxon>
    </lineage>
</organism>